<sequence length="93" mass="10363">MSVSSATSKYLDQNSASSCLTYNEKVGYGCEPYIQQSNNRHLRRIVAQFRTGSHWLNIETGRHKKVWPEAAAGIACLQTEDPEDGWQICGSGK</sequence>
<reference evidence="1 2" key="1">
    <citation type="journal article" date="2024" name="Nat. Commun.">
        <title>Phylogenomics reveals the evolutionary origins of lichenization in chlorophyte algae.</title>
        <authorList>
            <person name="Puginier C."/>
            <person name="Libourel C."/>
            <person name="Otte J."/>
            <person name="Skaloud P."/>
            <person name="Haon M."/>
            <person name="Grisel S."/>
            <person name="Petersen M."/>
            <person name="Berrin J.G."/>
            <person name="Delaux P.M."/>
            <person name="Dal Grande F."/>
            <person name="Keller J."/>
        </authorList>
    </citation>
    <scope>NUCLEOTIDE SEQUENCE [LARGE SCALE GENOMIC DNA]</scope>
    <source>
        <strain evidence="1 2">SAG 2523</strain>
    </source>
</reference>
<protein>
    <submittedName>
        <fullName evidence="1">Uncharacterized protein</fullName>
    </submittedName>
</protein>
<dbReference type="EMBL" id="JALJOV010000160">
    <property type="protein sequence ID" value="KAK9866466.1"/>
    <property type="molecule type" value="Genomic_DNA"/>
</dbReference>
<evidence type="ECO:0000313" key="1">
    <source>
        <dbReference type="EMBL" id="KAK9866466.1"/>
    </source>
</evidence>
<accession>A0AAW1TBY9</accession>
<evidence type="ECO:0000313" key="2">
    <source>
        <dbReference type="Proteomes" id="UP001485043"/>
    </source>
</evidence>
<dbReference type="Proteomes" id="UP001485043">
    <property type="component" value="Unassembled WGS sequence"/>
</dbReference>
<comment type="caution">
    <text evidence="1">The sequence shown here is derived from an EMBL/GenBank/DDBJ whole genome shotgun (WGS) entry which is preliminary data.</text>
</comment>
<dbReference type="AlphaFoldDB" id="A0AAW1TBY9"/>
<keyword evidence="2" id="KW-1185">Reference proteome</keyword>
<proteinExistence type="predicted"/>
<name>A0AAW1TBY9_9CHLO</name>
<gene>
    <name evidence="1" type="ORF">WJX84_009872</name>
</gene>
<organism evidence="1 2">
    <name type="scientific">Apatococcus fuscideae</name>
    <dbReference type="NCBI Taxonomy" id="2026836"/>
    <lineage>
        <taxon>Eukaryota</taxon>
        <taxon>Viridiplantae</taxon>
        <taxon>Chlorophyta</taxon>
        <taxon>core chlorophytes</taxon>
        <taxon>Trebouxiophyceae</taxon>
        <taxon>Chlorellales</taxon>
        <taxon>Chlorellaceae</taxon>
        <taxon>Apatococcus</taxon>
    </lineage>
</organism>